<feature type="domain" description="Thiolase C-terminal" evidence="1">
    <location>
        <begin position="254"/>
        <end position="363"/>
    </location>
</feature>
<dbReference type="GeneID" id="56478467"/>
<dbReference type="RefSeq" id="WP_010926482.1">
    <property type="nucleotide sequence ID" value="NC_019382.1"/>
</dbReference>
<dbReference type="PANTHER" id="PTHR42870:SF1">
    <property type="entry name" value="NON-SPECIFIC LIPID-TRANSFER PROTEIN-LIKE 2"/>
    <property type="match status" value="1"/>
</dbReference>
<dbReference type="GO" id="GO:0003988">
    <property type="term" value="F:acetyl-CoA C-acyltransferase activity"/>
    <property type="evidence" value="ECO:0007669"/>
    <property type="project" value="UniProtKB-ARBA"/>
</dbReference>
<evidence type="ECO:0000313" key="2">
    <source>
        <dbReference type="EMBL" id="CCJ52089.1"/>
    </source>
</evidence>
<dbReference type="CDD" id="cd00829">
    <property type="entry name" value="SCP-x_thiolase"/>
    <property type="match status" value="1"/>
</dbReference>
<evidence type="ECO:0000259" key="1">
    <source>
        <dbReference type="Pfam" id="PF22691"/>
    </source>
</evidence>
<gene>
    <name evidence="2" type="ORF">BN112_0171</name>
</gene>
<name>A0A0C6P1F9_BORBO</name>
<sequence length="381" mass="41273">MSNRKTNPLYALKDRYAVVGVGTTPYGSFPELDEYGLGAWAFKNAIDDCGLDKNLVDGLGVCRVPSYTRMGEVLGLNPRWTLTLPAHGRMSGISIVEAVAALNAGLTDYVALIYTNIGRSRRVNYGGDESPNIWNPWGFTSPGAGHALMFQRHAQQYGTTGRDLAEVAMAFRHHACLNPDAVMKTPITIDDHENSRHIAAPLRLLDYCLINDGAVCLILTSTERARDLKRPPVRISGIGARETYVESSLPNFSSDFWYDALQDTAAEVYGMAGIGPQDVDALMCYDNFSPTVLFSLEGMGFCGRGEGGAFVRDGRLKLGGGLPTNTDGGHLSNSYMQGWGLNAEAVRQARGDGGERQVPGCRVVQYVAATPCTRSIIYTAD</sequence>
<protein>
    <recommendedName>
        <fullName evidence="1">Thiolase C-terminal domain-containing protein</fullName>
    </recommendedName>
</protein>
<dbReference type="SUPFAM" id="SSF53901">
    <property type="entry name" value="Thiolase-like"/>
    <property type="match status" value="2"/>
</dbReference>
<dbReference type="PANTHER" id="PTHR42870">
    <property type="entry name" value="ACETYL-COA C-ACETYLTRANSFERASE"/>
    <property type="match status" value="1"/>
</dbReference>
<proteinExistence type="predicted"/>
<reference evidence="2" key="1">
    <citation type="journal article" date="2012" name="BMC Genomics">
        <title>Comparative genomics of the classical Bordetella subspecies: the evolution and exchange of virulence-associated diversity amongst closely related pathogens.</title>
        <authorList>
            <person name="Park J."/>
            <person name="Zhang Y."/>
            <person name="Buboltz A.M."/>
            <person name="Zhang X."/>
            <person name="Schuster S.C."/>
            <person name="Ahuja U."/>
            <person name="Liu M."/>
            <person name="Miller J.F."/>
            <person name="Sebaihia M."/>
            <person name="Bentley S.D."/>
            <person name="Parkhill J."/>
            <person name="Harvill E.T."/>
        </authorList>
    </citation>
    <scope>NUCLEOTIDE SEQUENCE [LARGE SCALE GENOMIC DNA]</scope>
    <source>
        <strain evidence="2">253</strain>
    </source>
</reference>
<accession>A0A0C6P1F9</accession>
<dbReference type="Proteomes" id="UP000007564">
    <property type="component" value="Chromosome"/>
</dbReference>
<dbReference type="Pfam" id="PF22691">
    <property type="entry name" value="Thiolase_C_1"/>
    <property type="match status" value="1"/>
</dbReference>
<dbReference type="EMBL" id="HE965806">
    <property type="protein sequence ID" value="CCJ52089.1"/>
    <property type="molecule type" value="Genomic_DNA"/>
</dbReference>
<dbReference type="PIRSF" id="PIRSF000429">
    <property type="entry name" value="Ac-CoA_Ac_transf"/>
    <property type="match status" value="1"/>
</dbReference>
<dbReference type="OrthoDB" id="9790314at2"/>
<dbReference type="InterPro" id="IPR055140">
    <property type="entry name" value="Thiolase_C_2"/>
</dbReference>
<dbReference type="Gene3D" id="3.40.47.10">
    <property type="match status" value="1"/>
</dbReference>
<organism evidence="2">
    <name type="scientific">Bordetella bronchiseptica 253</name>
    <dbReference type="NCBI Taxonomy" id="568707"/>
    <lineage>
        <taxon>Bacteria</taxon>
        <taxon>Pseudomonadati</taxon>
        <taxon>Pseudomonadota</taxon>
        <taxon>Betaproteobacteria</taxon>
        <taxon>Burkholderiales</taxon>
        <taxon>Alcaligenaceae</taxon>
        <taxon>Bordetella</taxon>
    </lineage>
</organism>
<dbReference type="InterPro" id="IPR002155">
    <property type="entry name" value="Thiolase"/>
</dbReference>
<dbReference type="KEGG" id="bbh:BN112_0171"/>
<reference evidence="2" key="2">
    <citation type="submission" date="2012-07" db="EMBL/GenBank/DDBJ databases">
        <authorList>
            <person name="Aslett M."/>
        </authorList>
    </citation>
    <scope>NUCLEOTIDE SEQUENCE</scope>
    <source>
        <strain evidence="2">253</strain>
    </source>
</reference>
<dbReference type="AlphaFoldDB" id="A0A0C6P1F9"/>
<dbReference type="HOGENOM" id="CLU_035425_2_1_4"/>
<dbReference type="InterPro" id="IPR016039">
    <property type="entry name" value="Thiolase-like"/>
</dbReference>